<gene>
    <name evidence="6" type="ORF">PACLA_8A041247</name>
</gene>
<evidence type="ECO:0000256" key="2">
    <source>
        <dbReference type="ARBA" id="ARBA00023043"/>
    </source>
</evidence>
<dbReference type="InterPro" id="IPR041249">
    <property type="entry name" value="HEPN_DZIP3"/>
</dbReference>
<evidence type="ECO:0000313" key="6">
    <source>
        <dbReference type="EMBL" id="CAB3983838.1"/>
    </source>
</evidence>
<evidence type="ECO:0000259" key="5">
    <source>
        <dbReference type="Pfam" id="PF25521"/>
    </source>
</evidence>
<dbReference type="PROSITE" id="PS50088">
    <property type="entry name" value="ANK_REPEAT"/>
    <property type="match status" value="4"/>
</dbReference>
<name>A0A6S7FW74_PARCT</name>
<comment type="caution">
    <text evidence="6">The sequence shown here is derived from an EMBL/GenBank/DDBJ whole genome shotgun (WGS) entry which is preliminary data.</text>
</comment>
<accession>A0A6S7FW74</accession>
<dbReference type="Pfam" id="PF25521">
    <property type="entry name" value="WHD_TANC1"/>
    <property type="match status" value="1"/>
</dbReference>
<feature type="domain" description="TANC1/2-like winged helix" evidence="5">
    <location>
        <begin position="586"/>
        <end position="720"/>
    </location>
</feature>
<dbReference type="Proteomes" id="UP001152795">
    <property type="component" value="Unassembled WGS sequence"/>
</dbReference>
<sequence length="1772" mass="202492">MSSNRLKSNGAKLSCLIIDQGTETMRKYLDSIHSPANLPAVLNANRATLNRLHTRRVINLEQMNLLFPPPGMPPTSSSNYDITLLFILIRNICGLTPPRSTGSWDAKPPSSDITPEANLTRIKYYRNVLYAHKKSTEVSDTNFNIYWSEIENSLVGLGANIGDVTKLKTSPFNEDLYISLLNEWYEKDHKIEVLGTTILKKAEAIEEAVENIASNLNECYEKDNKSEVLGLKTLKKTETIDENVKTNASNIKSIKAALWTELFILVLSLLLLLGLFYLVLSSHLGIEEVDYSYHQNVSNPGFVGREWVFRQMLDILNTSDDVRGVQLVTDLGWGKSAIMKRLINSSSSSAVIHENIIGYHFCKYNEKSTRDGERFVRNLVQLISKKIREFREIVQKDKFKKDELQFNCKENPIECFQKAIVEPLQKLNGTERNNSFILIDALDECLEKEERHHSIILNILSNSVPELPDWVKLIVTSRNLALTTSEMSNVGLSTIKIDVKDQRNEQDLRNYAKQTLQTFYTEVPSMEEKLSLNHSIDLAVQFSKGNFLFLETIMKHWRKYPDKMNAQTMADNLGDIYKSSFTRRFKEADFIDFEPLLEVLLAANSPPTLSELSKILNYHYKNHNTRRIANKLSQYFKSGIDQGPLEFHHQSFAEWLINQTSNSNVIVIQISRGHQFIVDYLFHFYEERQAILTYEELSDLCTHILHGDKVSVSNKRKLSSLNVSKVRDSWKRCILHDLAPKRDATELIAVFIKQFNNYVDILDDGDWTPGMYAVKAGNYENVKLFIDNGANVNHAVKRTFCFFWDFMVLRSSHETNSSMSFVAAYGGHTKIAKLLVREDAKIDQADECGWKPLYAAAIMGHFEIVQLYINTRAHADAISLHHAAARNQIEIVQFLLNTGLRDECLPCKPGNTSWCRLNLNRFHHCFCETALHAAVSRDNLEMAKLILHYGIASVNCKHGSGRTPLMEAFLRKNTQMVKLLLSKGADIDAECESLTSNLFHDCSFKAYEENEWLYSRYCNQPVCYNGDGVIHFSLAHGVWKMATPFTSKGKLHTTDNASAITAAGIYDQVDFINATYGNRINSIPNIEIMLRYVAVCHSVETLEHLLNSDNLSKFTAVYEDGKTLLHFATLGSSKRKTEVFVTQSCASSACVCPNIRRANIVNEKRLETVRLLLKVLVPDINKQDKYGRTALHYATVHVLPALVELLVNAGADWSIEDQRGDTALEFALREKPLDTESFLPCRLTSDQVFQVCQSTQFDELANYLLQNATIKKCDIRSKNLLGRLLYHRLPLSLYALFKSGLDVNCAREQFKRYLNETVSTHWSRRYDELLEVFKFFQINVKVACDIPFTQSELHLMAYLGTPSLQVGNLFQPSVNGIPFPLQRFIASHPKGVEILNECYDKEGYLAIHRAVQGTNIHAVSWFIEIGADVSKKTKSGLTALVFATYNYPSSSTFSPIDNHRKGIFDTLLGNMDEENHASFQHNTELVGLSPLHIAGSRGMGMLDAFRRKMQAFPLICTNSDGIQPIYLAYLYHATNRYISWDDKQAFQDLGLLLETGPSKFPEREAEYHLIYNQFYRTPQEDLRNMLNHEGLFECPGINELLPHKTVIQEYIKIKTCATSCWRSAFEVSREFSSNFPNVDIQNISNTFSDKFLDIAHHMAELRFHLVKMFNFSSSRSISNFTLEKELWRKVTKAHSSAHNCFCFEIMQLLQEKFTSKPREYKIVGKFVAQRMGWTDTSLDGDVKYRWPFSFLLKKALRTDKAYNYLEILSPRF</sequence>
<dbReference type="SUPFAM" id="SSF48403">
    <property type="entry name" value="Ankyrin repeat"/>
    <property type="match status" value="4"/>
</dbReference>
<feature type="domain" description="DZIP3-like HEPN" evidence="3">
    <location>
        <begin position="35"/>
        <end position="175"/>
    </location>
</feature>
<dbReference type="InterPro" id="IPR002110">
    <property type="entry name" value="Ankyrin_rpt"/>
</dbReference>
<dbReference type="OrthoDB" id="5989012at2759"/>
<dbReference type="SUPFAM" id="SSF52540">
    <property type="entry name" value="P-loop containing nucleoside triphosphate hydrolases"/>
    <property type="match status" value="1"/>
</dbReference>
<keyword evidence="1" id="KW-0677">Repeat</keyword>
<dbReference type="PROSITE" id="PS50297">
    <property type="entry name" value="ANK_REP_REGION"/>
    <property type="match status" value="3"/>
</dbReference>
<dbReference type="Pfam" id="PF13637">
    <property type="entry name" value="Ank_4"/>
    <property type="match status" value="1"/>
</dbReference>
<organism evidence="6 7">
    <name type="scientific">Paramuricea clavata</name>
    <name type="common">Red gorgonian</name>
    <name type="synonym">Violescent sea-whip</name>
    <dbReference type="NCBI Taxonomy" id="317549"/>
    <lineage>
        <taxon>Eukaryota</taxon>
        <taxon>Metazoa</taxon>
        <taxon>Cnidaria</taxon>
        <taxon>Anthozoa</taxon>
        <taxon>Octocorallia</taxon>
        <taxon>Malacalcyonacea</taxon>
        <taxon>Plexauridae</taxon>
        <taxon>Paramuricea</taxon>
    </lineage>
</organism>
<dbReference type="PANTHER" id="PTHR24198">
    <property type="entry name" value="ANKYRIN REPEAT AND PROTEIN KINASE DOMAIN-CONTAINING PROTEIN"/>
    <property type="match status" value="1"/>
</dbReference>
<dbReference type="InterPro" id="IPR036770">
    <property type="entry name" value="Ankyrin_rpt-contain_sf"/>
</dbReference>
<dbReference type="InterPro" id="IPR058056">
    <property type="entry name" value="WH_TANC1/2"/>
</dbReference>
<reference evidence="6" key="1">
    <citation type="submission" date="2020-04" db="EMBL/GenBank/DDBJ databases">
        <authorList>
            <person name="Alioto T."/>
            <person name="Alioto T."/>
            <person name="Gomez Garrido J."/>
        </authorList>
    </citation>
    <scope>NUCLEOTIDE SEQUENCE</scope>
    <source>
        <strain evidence="6">A484AB</strain>
    </source>
</reference>
<dbReference type="SMART" id="SM00248">
    <property type="entry name" value="ANK"/>
    <property type="match status" value="8"/>
</dbReference>
<evidence type="ECO:0000313" key="7">
    <source>
        <dbReference type="Proteomes" id="UP001152795"/>
    </source>
</evidence>
<dbReference type="PANTHER" id="PTHR24198:SF165">
    <property type="entry name" value="ANKYRIN REPEAT-CONTAINING PROTEIN-RELATED"/>
    <property type="match status" value="1"/>
</dbReference>
<dbReference type="Pfam" id="PF18738">
    <property type="entry name" value="HEPN_DZIP3"/>
    <property type="match status" value="1"/>
</dbReference>
<keyword evidence="2" id="KW-0040">ANK repeat</keyword>
<dbReference type="InterPro" id="IPR056884">
    <property type="entry name" value="NPHP3-like_N"/>
</dbReference>
<evidence type="ECO:0000256" key="1">
    <source>
        <dbReference type="ARBA" id="ARBA00022737"/>
    </source>
</evidence>
<dbReference type="Pfam" id="PF24883">
    <property type="entry name" value="NPHP3_N"/>
    <property type="match status" value="1"/>
</dbReference>
<dbReference type="EMBL" id="CACRXK020000664">
    <property type="protein sequence ID" value="CAB3983838.1"/>
    <property type="molecule type" value="Genomic_DNA"/>
</dbReference>
<dbReference type="Pfam" id="PF12796">
    <property type="entry name" value="Ank_2"/>
    <property type="match status" value="2"/>
</dbReference>
<dbReference type="InterPro" id="IPR027417">
    <property type="entry name" value="P-loop_NTPase"/>
</dbReference>
<dbReference type="PRINTS" id="PR01415">
    <property type="entry name" value="ANKYRIN"/>
</dbReference>
<evidence type="ECO:0000259" key="4">
    <source>
        <dbReference type="Pfam" id="PF24883"/>
    </source>
</evidence>
<dbReference type="Gene3D" id="3.40.50.300">
    <property type="entry name" value="P-loop containing nucleotide triphosphate hydrolases"/>
    <property type="match status" value="1"/>
</dbReference>
<evidence type="ECO:0000259" key="3">
    <source>
        <dbReference type="Pfam" id="PF18738"/>
    </source>
</evidence>
<keyword evidence="7" id="KW-1185">Reference proteome</keyword>
<protein>
    <submittedName>
        <fullName evidence="6">Ankyrin repeat domain-containing 50</fullName>
    </submittedName>
</protein>
<proteinExistence type="predicted"/>
<dbReference type="Gene3D" id="1.25.40.20">
    <property type="entry name" value="Ankyrin repeat-containing domain"/>
    <property type="match status" value="4"/>
</dbReference>
<feature type="domain" description="Nephrocystin 3-like N-terminal" evidence="4">
    <location>
        <begin position="312"/>
        <end position="478"/>
    </location>
</feature>